<name>A0A1Q8QKU5_9FIRM</name>
<organism evidence="1 2">
    <name type="scientific">Desulfosporosinus metallidurans</name>
    <dbReference type="NCBI Taxonomy" id="1888891"/>
    <lineage>
        <taxon>Bacteria</taxon>
        <taxon>Bacillati</taxon>
        <taxon>Bacillota</taxon>
        <taxon>Clostridia</taxon>
        <taxon>Eubacteriales</taxon>
        <taxon>Desulfitobacteriaceae</taxon>
        <taxon>Desulfosporosinus</taxon>
    </lineage>
</organism>
<dbReference type="EMBL" id="MLBF01000049">
    <property type="protein sequence ID" value="OLN27957.1"/>
    <property type="molecule type" value="Genomic_DNA"/>
</dbReference>
<dbReference type="OrthoDB" id="1093513at2"/>
<dbReference type="InterPro" id="IPR014858">
    <property type="entry name" value="BrxB"/>
</dbReference>
<protein>
    <submittedName>
        <fullName evidence="1">Putative cytoplasmic protein</fullName>
    </submittedName>
</protein>
<dbReference type="AlphaFoldDB" id="A0A1Q8QKU5"/>
<proteinExistence type="predicted"/>
<dbReference type="Pfam" id="PF08747">
    <property type="entry name" value="BrxB"/>
    <property type="match status" value="1"/>
</dbReference>
<reference evidence="1 2" key="1">
    <citation type="submission" date="2016-09" db="EMBL/GenBank/DDBJ databases">
        <title>Complete genome of Desulfosporosinus sp. OL.</title>
        <authorList>
            <person name="Mardanov A."/>
            <person name="Beletsky A."/>
            <person name="Panova A."/>
            <person name="Karnachuk O."/>
            <person name="Ravin N."/>
        </authorList>
    </citation>
    <scope>NUCLEOTIDE SEQUENCE [LARGE SCALE GENOMIC DNA]</scope>
    <source>
        <strain evidence="1 2">OL</strain>
    </source>
</reference>
<keyword evidence="2" id="KW-1185">Reference proteome</keyword>
<comment type="caution">
    <text evidence="1">The sequence shown here is derived from an EMBL/GenBank/DDBJ whole genome shotgun (WGS) entry which is preliminary data.</text>
</comment>
<evidence type="ECO:0000313" key="2">
    <source>
        <dbReference type="Proteomes" id="UP000186102"/>
    </source>
</evidence>
<gene>
    <name evidence="1" type="ORF">DSOL_4316</name>
</gene>
<dbReference type="RefSeq" id="WP_075366668.1">
    <property type="nucleotide sequence ID" value="NZ_MLBF01000049.1"/>
</dbReference>
<accession>A0A1Q8QKU5</accession>
<evidence type="ECO:0000313" key="1">
    <source>
        <dbReference type="EMBL" id="OLN27957.1"/>
    </source>
</evidence>
<dbReference type="STRING" id="1888891.DSOL_4316"/>
<sequence>MTLIRERLDKILEKIQSPAFLANKGLGNEIGFYIFDYDPSDELIVREHIAYLKRALFDGPSSRKVIEFDLYDMMLALLKHEGVLEDLPQIEAEQGSMYISEALRDIASPEVYVEQISDQIEGADMVFLTGVGKVWPMVRSHNILNNLHHVLDKVPVIMFFPGNYDGAELRLFNKLKDDNYYRAFRLIEK</sequence>
<dbReference type="Proteomes" id="UP000186102">
    <property type="component" value="Unassembled WGS sequence"/>
</dbReference>